<dbReference type="InterPro" id="IPR002575">
    <property type="entry name" value="Aminoglycoside_PTrfase"/>
</dbReference>
<name>A0A142VV54_9SPHN</name>
<proteinExistence type="predicted"/>
<dbReference type="InterPro" id="IPR011009">
    <property type="entry name" value="Kinase-like_dom_sf"/>
</dbReference>
<organism evidence="2">
    <name type="scientific">Sphingopyxis terrae subsp. terrae NBRC 15098</name>
    <dbReference type="NCBI Taxonomy" id="1219058"/>
    <lineage>
        <taxon>Bacteria</taxon>
        <taxon>Pseudomonadati</taxon>
        <taxon>Pseudomonadota</taxon>
        <taxon>Alphaproteobacteria</taxon>
        <taxon>Sphingomonadales</taxon>
        <taxon>Sphingomonadaceae</taxon>
        <taxon>Sphingopyxis</taxon>
    </lineage>
</organism>
<dbReference type="Gene3D" id="3.30.200.20">
    <property type="entry name" value="Phosphorylase Kinase, domain 1"/>
    <property type="match status" value="1"/>
</dbReference>
<dbReference type="PANTHER" id="PTHR47829:SF3">
    <property type="entry name" value="AMINOGLYCOSIDE PHOSPHOTRANSFERASE DOMAIN-CONTAINING PROTEIN"/>
    <property type="match status" value="1"/>
</dbReference>
<dbReference type="PANTHER" id="PTHR47829">
    <property type="entry name" value="HYDROLASE, PUTATIVE (AFU_ORTHOLOGUE AFUA_1G12880)-RELATED"/>
    <property type="match status" value="1"/>
</dbReference>
<accession>A0A142VV54</accession>
<evidence type="ECO:0000313" key="2">
    <source>
        <dbReference type="EMBL" id="AMU93693.1"/>
    </source>
</evidence>
<dbReference type="STRING" id="1219058.AOA14_03610"/>
<dbReference type="GO" id="GO:0016740">
    <property type="term" value="F:transferase activity"/>
    <property type="evidence" value="ECO:0007669"/>
    <property type="project" value="UniProtKB-KW"/>
</dbReference>
<dbReference type="SUPFAM" id="SSF56112">
    <property type="entry name" value="Protein kinase-like (PK-like)"/>
    <property type="match status" value="1"/>
</dbReference>
<dbReference type="CDD" id="cd05154">
    <property type="entry name" value="ACAD10_11_N-like"/>
    <property type="match status" value="1"/>
</dbReference>
<dbReference type="Gene3D" id="3.90.1200.10">
    <property type="match status" value="1"/>
</dbReference>
<gene>
    <name evidence="2" type="ORF">AOA14_03610</name>
</gene>
<reference evidence="2" key="2">
    <citation type="journal article" date="2016" name="Genome Announc.">
        <title>Complete Genome Sequence of Sphingopyxis terrae Strain 203-1 (NBRC 111660), a Polyethylene Glycol Degrader.</title>
        <authorList>
            <person name="Ohtsubo Y."/>
            <person name="Nonoyama S."/>
            <person name="Nagata Y."/>
            <person name="Numata M."/>
            <person name="Tsuchikane K."/>
            <person name="Hosoyama A."/>
            <person name="Yamazoe A."/>
            <person name="Tsuda M."/>
            <person name="Fujita N."/>
            <person name="Kawai F."/>
        </authorList>
    </citation>
    <scope>NUCLEOTIDE SEQUENCE [LARGE SCALE GENOMIC DNA]</scope>
    <source>
        <strain evidence="2">203-1</strain>
    </source>
</reference>
<reference evidence="2" key="1">
    <citation type="submission" date="2015-11" db="EMBL/GenBank/DDBJ databases">
        <authorList>
            <person name="Zhang Y."/>
            <person name="Guo Z."/>
        </authorList>
    </citation>
    <scope>NUCLEOTIDE SEQUENCE</scope>
    <source>
        <strain evidence="2">203-1</strain>
    </source>
</reference>
<protein>
    <submittedName>
        <fullName evidence="2">Aminoglycoside phosphotransferase</fullName>
    </submittedName>
</protein>
<feature type="domain" description="Aminoglycoside phosphotransferase" evidence="1">
    <location>
        <begin position="42"/>
        <end position="263"/>
    </location>
</feature>
<dbReference type="Proteomes" id="UP000076234">
    <property type="component" value="Chromosome"/>
</dbReference>
<keyword evidence="2" id="KW-0808">Transferase</keyword>
<evidence type="ECO:0000259" key="1">
    <source>
        <dbReference type="Pfam" id="PF01636"/>
    </source>
</evidence>
<dbReference type="KEGG" id="ster:AOA14_03610"/>
<sequence length="358" mass="39305">MSVGGEHGAGTAAVRDGFAFDEAALRDWLVLHVDGFSGPLSIERFKGGQSNPTYRLCTPCAYYVLRRKPPGPLLPGAHAIEREVRVLTALKAAGFPVPHIFALCEEPTVIGTPFYIMEMVEGRIFWDATFPSVPHAERSAYFDAMNETISRLHAIDQLAVGLGDYGKPGDYFARQIGRWSKPYLADDLAGRDPNMDYMLEWLPAHLPESNATAIVHGDFRCDNMIFHPTEPQIVAVLDWELSTLGHPLADFAYHAMMYRMPPHIVAGLAGADLEALGIPSEARYVGDYCRRTGMPDTDYAFAIAFNFFRLAAIFHGIKGRAIRGTASSAEAHERARAFPDLAALAVAQTRPGRDPLSA</sequence>
<dbReference type="Pfam" id="PF01636">
    <property type="entry name" value="APH"/>
    <property type="match status" value="1"/>
</dbReference>
<dbReference type="InterPro" id="IPR041726">
    <property type="entry name" value="ACAD10_11_N"/>
</dbReference>
<dbReference type="InterPro" id="IPR052898">
    <property type="entry name" value="ACAD10-like"/>
</dbReference>
<dbReference type="EMBL" id="CP013342">
    <property type="protein sequence ID" value="AMU93693.1"/>
    <property type="molecule type" value="Genomic_DNA"/>
</dbReference>
<dbReference type="AlphaFoldDB" id="A0A142VV54"/>